<dbReference type="Gene3D" id="1.10.10.10">
    <property type="entry name" value="Winged helix-like DNA-binding domain superfamily/Winged helix DNA-binding domain"/>
    <property type="match status" value="1"/>
</dbReference>
<dbReference type="InterPro" id="IPR011711">
    <property type="entry name" value="GntR_C"/>
</dbReference>
<evidence type="ECO:0000259" key="4">
    <source>
        <dbReference type="PROSITE" id="PS50949"/>
    </source>
</evidence>
<dbReference type="PRINTS" id="PR00035">
    <property type="entry name" value="HTHGNTR"/>
</dbReference>
<evidence type="ECO:0000256" key="3">
    <source>
        <dbReference type="ARBA" id="ARBA00023163"/>
    </source>
</evidence>
<evidence type="ECO:0000256" key="2">
    <source>
        <dbReference type="ARBA" id="ARBA00023125"/>
    </source>
</evidence>
<dbReference type="GO" id="GO:0003700">
    <property type="term" value="F:DNA-binding transcription factor activity"/>
    <property type="evidence" value="ECO:0007669"/>
    <property type="project" value="InterPro"/>
</dbReference>
<dbReference type="EMBL" id="UXAU01000009">
    <property type="protein sequence ID" value="VDC18517.1"/>
    <property type="molecule type" value="Genomic_DNA"/>
</dbReference>
<keyword evidence="2" id="KW-0238">DNA-binding</keyword>
<feature type="domain" description="HTH gntR-type" evidence="4">
    <location>
        <begin position="14"/>
        <end position="81"/>
    </location>
</feature>
<proteinExistence type="predicted"/>
<protein>
    <submittedName>
        <fullName evidence="5">Putative HTH-type transcriptional regulator YdfH</fullName>
    </submittedName>
</protein>
<dbReference type="GO" id="GO:0003677">
    <property type="term" value="F:DNA binding"/>
    <property type="evidence" value="ECO:0007669"/>
    <property type="project" value="UniProtKB-KW"/>
</dbReference>
<evidence type="ECO:0000313" key="6">
    <source>
        <dbReference type="Proteomes" id="UP000280861"/>
    </source>
</evidence>
<accession>A0A3P5WF76</accession>
<gene>
    <name evidence="5" type="primary">ydfH_2</name>
    <name evidence="5" type="ORF">PSET11_00356</name>
</gene>
<dbReference type="InterPro" id="IPR008920">
    <property type="entry name" value="TF_FadR/GntR_C"/>
</dbReference>
<dbReference type="SUPFAM" id="SSF48008">
    <property type="entry name" value="GntR ligand-binding domain-like"/>
    <property type="match status" value="1"/>
</dbReference>
<dbReference type="Proteomes" id="UP000280861">
    <property type="component" value="Unassembled WGS sequence"/>
</dbReference>
<name>A0A3P5WF76_9MICC</name>
<dbReference type="PROSITE" id="PS50949">
    <property type="entry name" value="HTH_GNTR"/>
    <property type="match status" value="1"/>
</dbReference>
<dbReference type="SMART" id="SM00345">
    <property type="entry name" value="HTH_GNTR"/>
    <property type="match status" value="1"/>
</dbReference>
<dbReference type="Pfam" id="PF07729">
    <property type="entry name" value="FCD"/>
    <property type="match status" value="1"/>
</dbReference>
<organism evidence="5 6">
    <name type="scientific">Arthrobacter ulcerisalmonis</name>
    <dbReference type="NCBI Taxonomy" id="2483813"/>
    <lineage>
        <taxon>Bacteria</taxon>
        <taxon>Bacillati</taxon>
        <taxon>Actinomycetota</taxon>
        <taxon>Actinomycetes</taxon>
        <taxon>Micrococcales</taxon>
        <taxon>Micrococcaceae</taxon>
        <taxon>Arthrobacter</taxon>
    </lineage>
</organism>
<dbReference type="InterPro" id="IPR036390">
    <property type="entry name" value="WH_DNA-bd_sf"/>
</dbReference>
<dbReference type="SMART" id="SM00895">
    <property type="entry name" value="FCD"/>
    <property type="match status" value="1"/>
</dbReference>
<dbReference type="SUPFAM" id="SSF46785">
    <property type="entry name" value="Winged helix' DNA-binding domain"/>
    <property type="match status" value="1"/>
</dbReference>
<dbReference type="InterPro" id="IPR036388">
    <property type="entry name" value="WH-like_DNA-bd_sf"/>
</dbReference>
<dbReference type="Pfam" id="PF00392">
    <property type="entry name" value="GntR"/>
    <property type="match status" value="1"/>
</dbReference>
<reference evidence="5 6" key="1">
    <citation type="submission" date="2018-11" db="EMBL/GenBank/DDBJ databases">
        <authorList>
            <person name="Criscuolo A."/>
        </authorList>
    </citation>
    <scope>NUCLEOTIDE SEQUENCE [LARGE SCALE GENOMIC DNA]</scope>
    <source>
        <strain evidence="5">AT11b</strain>
    </source>
</reference>
<dbReference type="InterPro" id="IPR000524">
    <property type="entry name" value="Tscrpt_reg_HTH_GntR"/>
</dbReference>
<dbReference type="RefSeq" id="WP_124090113.1">
    <property type="nucleotide sequence ID" value="NZ_CBCRYA010000005.1"/>
</dbReference>
<keyword evidence="3" id="KW-0804">Transcription</keyword>
<dbReference type="AlphaFoldDB" id="A0A3P5WF76"/>
<evidence type="ECO:0000256" key="1">
    <source>
        <dbReference type="ARBA" id="ARBA00023015"/>
    </source>
</evidence>
<dbReference type="PANTHER" id="PTHR43537">
    <property type="entry name" value="TRANSCRIPTIONAL REGULATOR, GNTR FAMILY"/>
    <property type="match status" value="1"/>
</dbReference>
<keyword evidence="1" id="KW-0805">Transcription regulation</keyword>
<dbReference type="PANTHER" id="PTHR43537:SF24">
    <property type="entry name" value="GLUCONATE OPERON TRANSCRIPTIONAL REPRESSOR"/>
    <property type="match status" value="1"/>
</dbReference>
<evidence type="ECO:0000313" key="5">
    <source>
        <dbReference type="EMBL" id="VDC18517.1"/>
    </source>
</evidence>
<sequence>MIENYTGRQVTRHAPIREQVAAILRDAIVNMELLPGQLLIERELCDMTAASRPSVREALRQLEAEGLVESQNGRGTVVAVASLELARHVYEVRAELEGLAAQRFVERANEEQLAELRAAVLEVSRAAEEGDNPSTILAAKNAVYEILFRGAANPILDQMLGTLQRRVTQLRSLTLAQPGRSEKSAAELRAILSAVEDRDSGAARAAATFHVEQAAKIVLGALNQGKPGEASWLQPARA</sequence>
<keyword evidence="6" id="KW-1185">Reference proteome</keyword>
<dbReference type="OrthoDB" id="9816161at2"/>
<dbReference type="CDD" id="cd07377">
    <property type="entry name" value="WHTH_GntR"/>
    <property type="match status" value="1"/>
</dbReference>
<dbReference type="Gene3D" id="1.20.120.530">
    <property type="entry name" value="GntR ligand-binding domain-like"/>
    <property type="match status" value="1"/>
</dbReference>